<dbReference type="RefSeq" id="WP_127001049.1">
    <property type="nucleotide sequence ID" value="NZ_JBNPXW010000015.1"/>
</dbReference>
<gene>
    <name evidence="3" type="ORF">EJ913_19770</name>
</gene>
<organism evidence="3 4">
    <name type="scientific">Azospirillum doebereinerae</name>
    <dbReference type="NCBI Taxonomy" id="92933"/>
    <lineage>
        <taxon>Bacteria</taxon>
        <taxon>Pseudomonadati</taxon>
        <taxon>Pseudomonadota</taxon>
        <taxon>Alphaproteobacteria</taxon>
        <taxon>Rhodospirillales</taxon>
        <taxon>Azospirillaceae</taxon>
        <taxon>Azospirillum</taxon>
    </lineage>
</organism>
<evidence type="ECO:0008006" key="5">
    <source>
        <dbReference type="Google" id="ProtNLM"/>
    </source>
</evidence>
<keyword evidence="1" id="KW-0175">Coiled coil</keyword>
<comment type="caution">
    <text evidence="3">The sequence shown here is derived from an EMBL/GenBank/DDBJ whole genome shotgun (WGS) entry which is preliminary data.</text>
</comment>
<keyword evidence="2" id="KW-0472">Membrane</keyword>
<protein>
    <recommendedName>
        <fullName evidence="5">Bacteriophage tail tape measure N-terminal domain-containing protein</fullName>
    </recommendedName>
</protein>
<evidence type="ECO:0000313" key="3">
    <source>
        <dbReference type="EMBL" id="RUQ67463.1"/>
    </source>
</evidence>
<keyword evidence="4" id="KW-1185">Reference proteome</keyword>
<dbReference type="Proteomes" id="UP000280346">
    <property type="component" value="Unassembled WGS sequence"/>
</dbReference>
<feature type="transmembrane region" description="Helical" evidence="2">
    <location>
        <begin position="151"/>
        <end position="176"/>
    </location>
</feature>
<name>A0A433J4Y0_9PROT</name>
<keyword evidence="2" id="KW-0812">Transmembrane</keyword>
<accession>A0A433J4Y0</accession>
<reference evidence="3 4" key="1">
    <citation type="submission" date="2018-12" db="EMBL/GenBank/DDBJ databases">
        <authorList>
            <person name="Yang Y."/>
        </authorList>
    </citation>
    <scope>NUCLEOTIDE SEQUENCE [LARGE SCALE GENOMIC DNA]</scope>
    <source>
        <strain evidence="3 4">GSF71</strain>
    </source>
</reference>
<feature type="coiled-coil region" evidence="1">
    <location>
        <begin position="362"/>
        <end position="389"/>
    </location>
</feature>
<dbReference type="EMBL" id="RZIJ01000017">
    <property type="protein sequence ID" value="RUQ67463.1"/>
    <property type="molecule type" value="Genomic_DNA"/>
</dbReference>
<evidence type="ECO:0000256" key="2">
    <source>
        <dbReference type="SAM" id="Phobius"/>
    </source>
</evidence>
<proteinExistence type="predicted"/>
<keyword evidence="2" id="KW-1133">Transmembrane helix</keyword>
<evidence type="ECO:0000313" key="4">
    <source>
        <dbReference type="Proteomes" id="UP000280346"/>
    </source>
</evidence>
<evidence type="ECO:0000256" key="1">
    <source>
        <dbReference type="SAM" id="Coils"/>
    </source>
</evidence>
<sequence>MAQRQVSVRIGVEADNLDAVRQKLEALGVTVKAVGNDNSVDKLRRSFEGLEGRLDPAARATQRLARDTDILNKNLAAGTVTQERYNQLLARSQQAHAQAAAGMGAATSSAGSFRGAMGNLGAQIQDVTVQAQMGTSAFIIMAQQGPQIASAFGPAGAVIGAFVAIASVAAGAIFSLGQNADDTTTSFTSYTKALEFAKRASDEMKGASEGVKAALEAEGRAATDAAQKRLAKADAELKALEVGMLGTADAASAAGAAITYLFQNSKVKELRQEVEVLRGTLGQYNDGARDARLATEQGNTSLRDARGVVEDYRESLRQQIAEAKLTADAEDLSSAGKLRARLETEALTKARAAGRMELDAGTRSLIDELVKQQERIDQLQEDEKASNKAGTAAETLAKQRARVVAELDRDVDAQKRLAEIAGMGAAEQRAANEQTRIAAELAKAHTTESTAEGKAIAAKVKEAERWKAVAADTKTLDAAKTSLKYAQDELALNTLLPGARERAVRSLQIQREATERWGEAASEVKTQWVGLQERIADTQAIKKFQDDVRDVAKDIGKDVSENLWDQFTGEAKAQDALTIFKNLFKRIAIEALNANIILPIVTQVVGSAPSLFGISSAATGGSAGSQTANGQGGSIANGGMSQLIQGGQNLYSGITGSTSSTLAGAGTYLAESSLGHSWGLSTAYPMMTSAPVGTGAGGTLIAGEATKVGTAYAANSSGTALSSGLGAIGAAAPYGMLGGMGGAYLSNTYMGGSKVGGAVTGAALGVGTYAAGTAITGALGMGAAASAAGVSGMAGATAALSAIPVYGWIAAAVLAAVMAAVGSQKPSVGPNAQGNVIVQNGRYAQGPSAADNGGDDSNVKTVTAALAQGFNTLADTYGLKIADKNFGYWEGGTEAATGNGVHNDPKLLIRRMVNEGISASDPNSSVAKALASDAAKNVDDLETLQKYLDVAKKIDTATEAFAELNKSLAQVQASAKTAAADGFKSIDDEIKTADTIGLGTAYRNSLEKSIRSTFEGAVEAATPWETAMAQLRGSTDAWIEAVTRWNVGVSEAEIRADAAAKATKLRAQAMEEYNAALYQAQGRDYLTTLAGIGAGRDTTRRNFAALGVDDAAGKADALVTAQLTNAMSGLGLAALSDVTTTLGGAVGTLAETMRLAAQATATEDLTVRSLKAQGRGEEAAALELSLTQQRAYAQAVKDGNDAAYLAGLRYVQGLDRETAAKERQAALTAYNADLLARTYAAVGQDRIAQLLSLDQRQAVELSQARTAGRDTTQLQRVQLAERETQSFQLAKQDLLDAYDEKIAAEQDYIATLTDGAVKVAQSARQFRSAFDALALNDNAPLSAFDRLAEARRQFETAYRTMHAATASDAAKEAAGKDLQSLAPTLVQLAKGFYGSTDASDYDRVRAVLAEFGDVSALGVDTAEQQLETAQEALKETQRARAEAASFGQRQIGLGQDAVSRLNDLNATMLQSHAIMQAALSPLNQQTGTQTTATVDRMLQGLTAQTLPAIMTWARAQGSGTVQAVIDTADQRLGWQNNPYRYTSPVELQPVGQYMSADAFAGVMRGIGFTGPMDKANSWIAAYNQQTTYEAAVRAWAHEHGVPGFAAGGIIPHSPGAIPGVDSVPLIGMPGEGVVNLRGMGVLGADGLAALNSGRWPANDRRGGSVTAFRAGGAGASDGGTAPLLAELRRQNALLERLIVLTEEGDADNAAATREGAVALTKAFGARTGRAADPVGSRLRTANG</sequence>
<dbReference type="OrthoDB" id="7295660at2"/>